<keyword evidence="2" id="KW-1003">Cell membrane</keyword>
<evidence type="ECO:0000256" key="3">
    <source>
        <dbReference type="ARBA" id="ARBA00022692"/>
    </source>
</evidence>
<dbReference type="Gene3D" id="1.20.1250.20">
    <property type="entry name" value="MFS general substrate transporter like domains"/>
    <property type="match status" value="2"/>
</dbReference>
<feature type="transmembrane region" description="Helical" evidence="6">
    <location>
        <begin position="175"/>
        <end position="198"/>
    </location>
</feature>
<keyword evidence="5 6" id="KW-0472">Membrane</keyword>
<proteinExistence type="predicted"/>
<dbReference type="PANTHER" id="PTHR43124">
    <property type="entry name" value="PURINE EFFLUX PUMP PBUE"/>
    <property type="match status" value="1"/>
</dbReference>
<reference evidence="8" key="1">
    <citation type="submission" date="2021-01" db="EMBL/GenBank/DDBJ databases">
        <title>Whole genome shotgun sequence of Planotetraspora silvatica NBRC 100141.</title>
        <authorList>
            <person name="Komaki H."/>
            <person name="Tamura T."/>
        </authorList>
    </citation>
    <scope>NUCLEOTIDE SEQUENCE</scope>
    <source>
        <strain evidence="8">NBRC 100141</strain>
    </source>
</reference>
<dbReference type="Pfam" id="PF07690">
    <property type="entry name" value="MFS_1"/>
    <property type="match status" value="1"/>
</dbReference>
<name>A0A8J3US47_9ACTN</name>
<dbReference type="GO" id="GO:0022857">
    <property type="term" value="F:transmembrane transporter activity"/>
    <property type="evidence" value="ECO:0007669"/>
    <property type="project" value="InterPro"/>
</dbReference>
<evidence type="ECO:0000313" key="8">
    <source>
        <dbReference type="EMBL" id="GII51073.1"/>
    </source>
</evidence>
<dbReference type="EMBL" id="BOOQ01000060">
    <property type="protein sequence ID" value="GII51073.1"/>
    <property type="molecule type" value="Genomic_DNA"/>
</dbReference>
<dbReference type="PANTHER" id="PTHR43124:SF3">
    <property type="entry name" value="CHLORAMPHENICOL EFFLUX PUMP RV0191"/>
    <property type="match status" value="1"/>
</dbReference>
<sequence length="418" mass="42150">MSPLTPSQRWSALLALALGGFAIGLTEFVAMGLLPDIARSLLPTLYARSTSQAVAHAGWMISVYALGVVIGAPLFAALTARLPRKKILLGLLVIFILGTAASAAAPTFGLVLAARFVAALPHGAYFGAAGLVAASIMGPGSHGKGFAVSLGGLTVANVVGVPAITHIGQTAGWRVAYLIIAVIFVLTLFAVLATVPSVAAHPNGSARSELRAFRAPQVWLVAGIASIGFGGFFAIDSYIAPVTTHVAGLSASTVPWVLVAVGLGMTIGNAAGGWASDRDLRRAMLAGFPAFIVSMVVFALVAHWTAGLFLGAFLVGAASLFLGPAMQSRLIQVAPGAQMMGAAVNQSAMNIANSLGALLGGMVIAGGLGYVAPSWVGVGLGLIGFALAGVSFALESSARRTATAAGETTPLPESAEAR</sequence>
<keyword evidence="9" id="KW-1185">Reference proteome</keyword>
<dbReference type="PROSITE" id="PS50850">
    <property type="entry name" value="MFS"/>
    <property type="match status" value="1"/>
</dbReference>
<keyword evidence="4 6" id="KW-1133">Transmembrane helix</keyword>
<evidence type="ECO:0000256" key="1">
    <source>
        <dbReference type="ARBA" id="ARBA00004651"/>
    </source>
</evidence>
<dbReference type="Proteomes" id="UP000644610">
    <property type="component" value="Unassembled WGS sequence"/>
</dbReference>
<feature type="domain" description="Major facilitator superfamily (MFS) profile" evidence="7">
    <location>
        <begin position="12"/>
        <end position="399"/>
    </location>
</feature>
<dbReference type="GO" id="GO:0005886">
    <property type="term" value="C:plasma membrane"/>
    <property type="evidence" value="ECO:0007669"/>
    <property type="project" value="UniProtKB-SubCell"/>
</dbReference>
<feature type="transmembrane region" description="Helical" evidence="6">
    <location>
        <begin position="347"/>
        <end position="368"/>
    </location>
</feature>
<feature type="transmembrane region" description="Helical" evidence="6">
    <location>
        <begin position="54"/>
        <end position="75"/>
    </location>
</feature>
<evidence type="ECO:0000256" key="4">
    <source>
        <dbReference type="ARBA" id="ARBA00022989"/>
    </source>
</evidence>
<dbReference type="InterPro" id="IPR020846">
    <property type="entry name" value="MFS_dom"/>
</dbReference>
<dbReference type="InterPro" id="IPR036259">
    <property type="entry name" value="MFS_trans_sf"/>
</dbReference>
<feature type="transmembrane region" description="Helical" evidence="6">
    <location>
        <begin position="87"/>
        <end position="106"/>
    </location>
</feature>
<feature type="transmembrane region" description="Helical" evidence="6">
    <location>
        <begin position="283"/>
        <end position="302"/>
    </location>
</feature>
<evidence type="ECO:0000313" key="9">
    <source>
        <dbReference type="Proteomes" id="UP000644610"/>
    </source>
</evidence>
<evidence type="ECO:0000256" key="6">
    <source>
        <dbReference type="SAM" id="Phobius"/>
    </source>
</evidence>
<dbReference type="AlphaFoldDB" id="A0A8J3US47"/>
<feature type="transmembrane region" description="Helical" evidence="6">
    <location>
        <begin position="308"/>
        <end position="326"/>
    </location>
</feature>
<feature type="transmembrane region" description="Helical" evidence="6">
    <location>
        <begin position="146"/>
        <end position="169"/>
    </location>
</feature>
<comment type="caution">
    <text evidence="8">The sequence shown here is derived from an EMBL/GenBank/DDBJ whole genome shotgun (WGS) entry which is preliminary data.</text>
</comment>
<dbReference type="CDD" id="cd17324">
    <property type="entry name" value="MFS_NepI_like"/>
    <property type="match status" value="1"/>
</dbReference>
<dbReference type="RefSeq" id="WP_203980565.1">
    <property type="nucleotide sequence ID" value="NZ_BAAAKY010000002.1"/>
</dbReference>
<evidence type="ECO:0000256" key="5">
    <source>
        <dbReference type="ARBA" id="ARBA00023136"/>
    </source>
</evidence>
<dbReference type="InterPro" id="IPR011701">
    <property type="entry name" value="MFS"/>
</dbReference>
<feature type="transmembrane region" description="Helical" evidence="6">
    <location>
        <begin position="12"/>
        <end position="34"/>
    </location>
</feature>
<gene>
    <name evidence="8" type="ORF">Psi02_74970</name>
</gene>
<feature type="transmembrane region" description="Helical" evidence="6">
    <location>
        <begin position="246"/>
        <end position="271"/>
    </location>
</feature>
<dbReference type="SUPFAM" id="SSF103473">
    <property type="entry name" value="MFS general substrate transporter"/>
    <property type="match status" value="1"/>
</dbReference>
<evidence type="ECO:0000259" key="7">
    <source>
        <dbReference type="PROSITE" id="PS50850"/>
    </source>
</evidence>
<feature type="transmembrane region" description="Helical" evidence="6">
    <location>
        <begin position="218"/>
        <end position="240"/>
    </location>
</feature>
<comment type="subcellular location">
    <subcellularLocation>
        <location evidence="1">Cell membrane</location>
        <topology evidence="1">Multi-pass membrane protein</topology>
    </subcellularLocation>
</comment>
<dbReference type="InterPro" id="IPR050189">
    <property type="entry name" value="MFS_Efflux_Transporters"/>
</dbReference>
<keyword evidence="3 6" id="KW-0812">Transmembrane</keyword>
<evidence type="ECO:0000256" key="2">
    <source>
        <dbReference type="ARBA" id="ARBA00022475"/>
    </source>
</evidence>
<organism evidence="8 9">
    <name type="scientific">Planotetraspora silvatica</name>
    <dbReference type="NCBI Taxonomy" id="234614"/>
    <lineage>
        <taxon>Bacteria</taxon>
        <taxon>Bacillati</taxon>
        <taxon>Actinomycetota</taxon>
        <taxon>Actinomycetes</taxon>
        <taxon>Streptosporangiales</taxon>
        <taxon>Streptosporangiaceae</taxon>
        <taxon>Planotetraspora</taxon>
    </lineage>
</organism>
<feature type="transmembrane region" description="Helical" evidence="6">
    <location>
        <begin position="374"/>
        <end position="394"/>
    </location>
</feature>
<feature type="transmembrane region" description="Helical" evidence="6">
    <location>
        <begin position="112"/>
        <end position="134"/>
    </location>
</feature>
<protein>
    <submittedName>
        <fullName evidence="8">MFS transporter</fullName>
    </submittedName>
</protein>
<accession>A0A8J3US47</accession>